<name>A0ABY6L3U8_9ARAC</name>
<feature type="compositionally biased region" description="Low complexity" evidence="1">
    <location>
        <begin position="364"/>
        <end position="385"/>
    </location>
</feature>
<dbReference type="SUPFAM" id="SSF56219">
    <property type="entry name" value="DNase I-like"/>
    <property type="match status" value="1"/>
</dbReference>
<feature type="region of interest" description="Disordered" evidence="1">
    <location>
        <begin position="21"/>
        <end position="140"/>
    </location>
</feature>
<feature type="region of interest" description="Disordered" evidence="1">
    <location>
        <begin position="348"/>
        <end position="395"/>
    </location>
</feature>
<gene>
    <name evidence="3" type="ORF">LAZ67_12002693</name>
</gene>
<accession>A0ABY6L3U8</accession>
<dbReference type="Pfam" id="PF00078">
    <property type="entry name" value="RVT_1"/>
    <property type="match status" value="2"/>
</dbReference>
<feature type="compositionally biased region" description="Basic and acidic residues" evidence="1">
    <location>
        <begin position="38"/>
        <end position="60"/>
    </location>
</feature>
<feature type="compositionally biased region" description="Acidic residues" evidence="1">
    <location>
        <begin position="72"/>
        <end position="85"/>
    </location>
</feature>
<organism evidence="3 4">
    <name type="scientific">Cordylochernes scorpioides</name>
    <dbReference type="NCBI Taxonomy" id="51811"/>
    <lineage>
        <taxon>Eukaryota</taxon>
        <taxon>Metazoa</taxon>
        <taxon>Ecdysozoa</taxon>
        <taxon>Arthropoda</taxon>
        <taxon>Chelicerata</taxon>
        <taxon>Arachnida</taxon>
        <taxon>Pseudoscorpiones</taxon>
        <taxon>Cheliferoidea</taxon>
        <taxon>Chernetidae</taxon>
        <taxon>Cordylochernes</taxon>
    </lineage>
</organism>
<dbReference type="CDD" id="cd01650">
    <property type="entry name" value="RT_nLTR_like"/>
    <property type="match status" value="1"/>
</dbReference>
<evidence type="ECO:0000313" key="3">
    <source>
        <dbReference type="EMBL" id="UYV75157.1"/>
    </source>
</evidence>
<dbReference type="EMBL" id="CP092874">
    <property type="protein sequence ID" value="UYV75157.1"/>
    <property type="molecule type" value="Genomic_DNA"/>
</dbReference>
<feature type="region of interest" description="Disordered" evidence="1">
    <location>
        <begin position="416"/>
        <end position="435"/>
    </location>
</feature>
<evidence type="ECO:0000313" key="4">
    <source>
        <dbReference type="Proteomes" id="UP001235939"/>
    </source>
</evidence>
<feature type="domain" description="Reverse transcriptase" evidence="2">
    <location>
        <begin position="2034"/>
        <end position="2147"/>
    </location>
</feature>
<dbReference type="Proteomes" id="UP001235939">
    <property type="component" value="Chromosome 12"/>
</dbReference>
<reference evidence="3 4" key="1">
    <citation type="submission" date="2022-01" db="EMBL/GenBank/DDBJ databases">
        <title>A chromosomal length assembly of Cordylochernes scorpioides.</title>
        <authorList>
            <person name="Zeh D."/>
            <person name="Zeh J."/>
        </authorList>
    </citation>
    <scope>NUCLEOTIDE SEQUENCE [LARGE SCALE GENOMIC DNA]</scope>
    <source>
        <strain evidence="3">IN4F17</strain>
        <tissue evidence="3">Whole Body</tissue>
    </source>
</reference>
<dbReference type="PANTHER" id="PTHR19446">
    <property type="entry name" value="REVERSE TRANSCRIPTASES"/>
    <property type="match status" value="1"/>
</dbReference>
<protein>
    <recommendedName>
        <fullName evidence="2">Reverse transcriptase domain-containing protein</fullName>
    </recommendedName>
</protein>
<dbReference type="SUPFAM" id="SSF56672">
    <property type="entry name" value="DNA/RNA polymerases"/>
    <property type="match status" value="2"/>
</dbReference>
<sequence length="2520" mass="278101">MEAMEITNPFGVLAESQENGLQAHTNLTENPLVSAEISAKDSEMAESHKDAHSESAEDGGHTNSRRNWADCPELDDQLPDDEDEIFTTVGGSKKRPHDPDHANSGTKKGCVQAPRIPPNSSRPRATPRPSRVHDCQTTRQKQATFRTRSAAGQADQCVYLEFCPDFTQEQYFWALEAKLGKGTVYQLTKLEEQTLIGLSNVQQADKFVEDGLEIEDAILRATPLKKRAERIVFGNVPFFIENGDLVAALQPYGQITSIVQKMLELGDAYWADAPREAFITVLDGVKLSHIPARLEIKSKGVTSHVYVTYGIRCSLCQKKATNALNAPGRLVSKRLAYFYQGTLLAPKNAGRRQPPFSNTMPALSPTKAAGPPSTAAPTPAASSAPPAAPPPHLLHRPKLPPLWTQFFLHQGYPATPHEKKKEKTQVSSPSGTPLKTRKQLNDIFERVPNDILDQPELEGLERSEILEALATVPGLKKLQKKIGDEQKTALTRVAEMLVEALPNSHSAIYKRLMAETNVSSLDFIQDLCLGYRAIIVSPAALRGSGLACLFAPGVAVLRQCVLWPGNISIVSIDVRGQEVRVINCHLTHIPRERLEQLESIKAAAIQEDTWVVGDLNIDDQSTSDTASGSVEALTELMEQTALDVATLFDAAHLPTRVASCRRRVDTARLDRSLLPSRLLERLGPPPYPRQPCVAAILRSVLVEEYLLTTIERTSESIADMSSEAMWIRWSKIKAELLAEVRSLHVSSVADDDHISRAGRFLQARLEEASSSADYPSLPDLVRSLRVQSPASTNIRDEDGSIIEGGELRRRAYSIYQRRFAREPSDPIAAAELIRGTTTPLTLEENDPLIRPVITGAEIIRRLPLGRAPGWDDLPCEFLIAYEDFFVEALRRVFEASKLCGALPSSIRRSTICLVPKSNGGPGISAYRPISLSTADYRVLGNILLQRLRPHLPVLVPRGQTYAVPGRSSIWNVAKIADEIHMATRNGSELAVISTDLESAFDTLDRGFLVYLMVSLWLPPAFIEWFLLLPFHLLNGVRQGCAVSAALFSLATGPLLVRFERALGPGNVLWVPFTRGHSLVGRARAANSLVLSAMVHHLPGYLPTDSTIAKLQARLVRFVWGPQRTAWLPGGVLARPVYVGGLGLLDIGTQLRLACLKGVQAALRGSLNAYSWLAASGTWLSPPTSGTWDPPRRRRLLRLWEAVSEILELNHRVLPPHQLQELHVNGDCRFLRPPDLLVASRWAGLRVGDITSSSPLPLRTTLADVAALTTFCSWLVEQNRNHTHRVDNIENAIVLRGTATLLQLLTTRTARRMLERPLLAALPITQLLGRWLPHGSIPISTSWCSLQRGAYSGHNADVAVRLALHALPHPAHPASARESCIACGSGDLSLAHRYWSCRRIRPVIMEAFTIIQRPPDLQSWIFGDDLKDNALAIMASAKTRIYKYFLVLELRGVQEDPLLVWRRTLSRCISISISLSLVVPSTTTVGSGLACVFAAGVVVHQQQILWPGKMAVINLTVRGGSMMCVNAHVSHAPEERCRQLQIIAAFAREEGAWILGDLNISEDSAKDMASGSAEALAELLDKADLVDIATFFDAALEHTRVATIGSRVTRVCRRRVLRWIHRESKPLPEAETGGRHCPLRLSFLALDKLLGGINIIHLTKMNGHVQVGLATKALAERLIEKGLEIEDTLLKTYPFRKRAERVVTNLPFFVEDAEIIAALTSLKTHCRIRKIPSISFLLETPPRQEVCIQQAGQEPVGADSRIQHAPLQASLQRYRTDCEPTMNLRVRTLNTRGLAARDRSLELCHFLAQHHVDIAFIKKTNKEYLDYAQDLCFATAPSSPRPPPPGAPASPATSCRASPYCDISSCGLDASTSAAAIEHLSSYIEDVGWAAEDLDDGELWSGWNRMKAVILAEIRSFYTTRPEPEDDYVTRANRYIRARLEASSTEADYPSLPDLGRALRLRRRVATIVRDEESEIMAIRTLPTGKAPGWDSLPCELLSAYEDFFSALLWRVFSASLVRGALPSSTRRGSICLVPKARSCPGFRPITLPSTDYRVLAVILLRRLRPHLPTLAIDCQTYAILGRSTSWNIARVTGEVEIATAGRLPLAVVSVDLKSAFDSLDRGFLLSLLASLGLPPVIAYADDIVLKVRQEEHFERCPLVRRLACPRRLSPRNFLDKHLFEHAGCDIRPRASADMQEGLLLDLLDAAFRRWAPFTRGLSLVGRARAANCLVLSSFMHHLHGYIPTDSSISKLQARLVRFVWGPDRTAWLLASVISRPVSLGGFGLLDLSTQMLLACIKGVRTALRGGLSAYSWLSESGAWLTSLPPGTWRTSSTSTAARNLGGRLGDPGLNHRVLPRNQFLDLTIIGGCRFLRPPPPDLLQWVGARFTSRLMEENCCGSHQVNSVGEAIVLPRTATPFQRLTTRRMLERPRLSRWQPQVDLPVTIAWSSLSGCAFSGHNAAVRLALHALIHPAHPASAQKSCIAYGSGYLSLAHHYWSCRRIRPVILEAFTIIQQPPDLQG</sequence>
<keyword evidence="4" id="KW-1185">Reference proteome</keyword>
<dbReference type="InterPro" id="IPR043502">
    <property type="entry name" value="DNA/RNA_pol_sf"/>
</dbReference>
<dbReference type="InterPro" id="IPR000477">
    <property type="entry name" value="RT_dom"/>
</dbReference>
<dbReference type="InterPro" id="IPR036691">
    <property type="entry name" value="Endo/exonu/phosph_ase_sf"/>
</dbReference>
<feature type="domain" description="Reverse transcriptase" evidence="2">
    <location>
        <begin position="915"/>
        <end position="1059"/>
    </location>
</feature>
<dbReference type="Gene3D" id="3.60.10.10">
    <property type="entry name" value="Endonuclease/exonuclease/phosphatase"/>
    <property type="match status" value="1"/>
</dbReference>
<evidence type="ECO:0000256" key="1">
    <source>
        <dbReference type="SAM" id="MobiDB-lite"/>
    </source>
</evidence>
<feature type="compositionally biased region" description="Low complexity" evidence="1">
    <location>
        <begin position="118"/>
        <end position="129"/>
    </location>
</feature>
<evidence type="ECO:0000259" key="2">
    <source>
        <dbReference type="Pfam" id="PF00078"/>
    </source>
</evidence>
<feature type="compositionally biased region" description="Polar residues" evidence="1">
    <location>
        <begin position="21"/>
        <end position="31"/>
    </location>
</feature>
<proteinExistence type="predicted"/>